<protein>
    <recommendedName>
        <fullName evidence="4">DUF5666 domain-containing protein</fullName>
    </recommendedName>
</protein>
<keyword evidence="3" id="KW-1185">Reference proteome</keyword>
<evidence type="ECO:0008006" key="4">
    <source>
        <dbReference type="Google" id="ProtNLM"/>
    </source>
</evidence>
<feature type="chain" id="PRO_5046326120" description="DUF5666 domain-containing protein" evidence="1">
    <location>
        <begin position="27"/>
        <end position="205"/>
    </location>
</feature>
<dbReference type="EMBL" id="NWSL01000015">
    <property type="protein sequence ID" value="PDS49645.1"/>
    <property type="molecule type" value="Genomic_DNA"/>
</dbReference>
<organism evidence="2 3">
    <name type="scientific">Rhizobium anhuiense</name>
    <dbReference type="NCBI Taxonomy" id="1184720"/>
    <lineage>
        <taxon>Bacteria</taxon>
        <taxon>Pseudomonadati</taxon>
        <taxon>Pseudomonadota</taxon>
        <taxon>Alphaproteobacteria</taxon>
        <taxon>Hyphomicrobiales</taxon>
        <taxon>Rhizobiaceae</taxon>
        <taxon>Rhizobium/Agrobacterium group</taxon>
        <taxon>Rhizobium</taxon>
    </lineage>
</organism>
<name>A0ABX4J388_9HYPH</name>
<evidence type="ECO:0000313" key="3">
    <source>
        <dbReference type="Proteomes" id="UP000219972"/>
    </source>
</evidence>
<feature type="signal peptide" evidence="1">
    <location>
        <begin position="1"/>
        <end position="26"/>
    </location>
</feature>
<comment type="caution">
    <text evidence="2">The sequence shown here is derived from an EMBL/GenBank/DDBJ whole genome shotgun (WGS) entry which is preliminary data.</text>
</comment>
<gene>
    <name evidence="2" type="ORF">CO662_22905</name>
</gene>
<reference evidence="2 3" key="1">
    <citation type="submission" date="2017-09" db="EMBL/GenBank/DDBJ databases">
        <title>Comparative genomics of rhizobia isolated from Phaseolus vulgaris in China.</title>
        <authorList>
            <person name="Tong W."/>
        </authorList>
    </citation>
    <scope>NUCLEOTIDE SEQUENCE [LARGE SCALE GENOMIC DNA]</scope>
    <source>
        <strain evidence="2 3">Y27</strain>
    </source>
</reference>
<accession>A0ABX4J388</accession>
<keyword evidence="1" id="KW-0732">Signal</keyword>
<sequence length="205" mass="21436">MFQFKKLTLLPATFAAALCFLTVTLAEEAEPVRIRGTLIEMSADHMKIHARDGNDIEVGLSKDAPIFGVALTDLSAIKPDSYIGTAAAPQSDGTLKALEVHVFPSSMRGAGEGSRPWDLTPNSTMTNGAVGSILGTEGRTLTVKYKDGEKKVVVPADVPIVSLEPGDTSLLMTGAKVLVLAARGKDGSQTAVFIGVGKNGITPPM</sequence>
<evidence type="ECO:0000256" key="1">
    <source>
        <dbReference type="SAM" id="SignalP"/>
    </source>
</evidence>
<dbReference type="RefSeq" id="WP_097544087.1">
    <property type="nucleotide sequence ID" value="NZ_NWSK01000026.1"/>
</dbReference>
<evidence type="ECO:0000313" key="2">
    <source>
        <dbReference type="EMBL" id="PDS49645.1"/>
    </source>
</evidence>
<dbReference type="Proteomes" id="UP000219972">
    <property type="component" value="Unassembled WGS sequence"/>
</dbReference>
<proteinExistence type="predicted"/>